<dbReference type="EMBL" id="JAIWYP010000014">
    <property type="protein sequence ID" value="KAH3708798.1"/>
    <property type="molecule type" value="Genomic_DNA"/>
</dbReference>
<feature type="compositionally biased region" description="Polar residues" evidence="1">
    <location>
        <begin position="1"/>
        <end position="18"/>
    </location>
</feature>
<reference evidence="2" key="2">
    <citation type="submission" date="2020-11" db="EMBL/GenBank/DDBJ databases">
        <authorList>
            <person name="McCartney M.A."/>
            <person name="Auch B."/>
            <person name="Kono T."/>
            <person name="Mallez S."/>
            <person name="Becker A."/>
            <person name="Gohl D.M."/>
            <person name="Silverstein K.A.T."/>
            <person name="Koren S."/>
            <person name="Bechman K.B."/>
            <person name="Herman A."/>
            <person name="Abrahante J.E."/>
            <person name="Garbe J."/>
        </authorList>
    </citation>
    <scope>NUCLEOTIDE SEQUENCE</scope>
    <source>
        <strain evidence="2">Duluth1</strain>
        <tissue evidence="2">Whole animal</tissue>
    </source>
</reference>
<comment type="caution">
    <text evidence="2">The sequence shown here is derived from an EMBL/GenBank/DDBJ whole genome shotgun (WGS) entry which is preliminary data.</text>
</comment>
<feature type="compositionally biased region" description="Pro residues" evidence="1">
    <location>
        <begin position="39"/>
        <end position="51"/>
    </location>
</feature>
<name>A0A9D4BWH4_DREPO</name>
<evidence type="ECO:0000313" key="3">
    <source>
        <dbReference type="Proteomes" id="UP000828390"/>
    </source>
</evidence>
<feature type="compositionally biased region" description="Basic and acidic residues" evidence="1">
    <location>
        <begin position="24"/>
        <end position="34"/>
    </location>
</feature>
<gene>
    <name evidence="2" type="ORF">DPMN_068257</name>
</gene>
<protein>
    <submittedName>
        <fullName evidence="2">Uncharacterized protein</fullName>
    </submittedName>
</protein>
<dbReference type="AlphaFoldDB" id="A0A9D4BWH4"/>
<feature type="region of interest" description="Disordered" evidence="1">
    <location>
        <begin position="1"/>
        <end position="77"/>
    </location>
</feature>
<accession>A0A9D4BWH4</accession>
<evidence type="ECO:0000256" key="1">
    <source>
        <dbReference type="SAM" id="MobiDB-lite"/>
    </source>
</evidence>
<sequence>MQDSPSSRTCPSLSNNDLGSVPAHTRENDGHPPRDAATPPHPLPPAQPPPASVLSPTLTIYQQRPHCYQPQTQHYGF</sequence>
<dbReference type="Proteomes" id="UP000828390">
    <property type="component" value="Unassembled WGS sequence"/>
</dbReference>
<reference evidence="2" key="1">
    <citation type="journal article" date="2019" name="bioRxiv">
        <title>The Genome of the Zebra Mussel, Dreissena polymorpha: A Resource for Invasive Species Research.</title>
        <authorList>
            <person name="McCartney M.A."/>
            <person name="Auch B."/>
            <person name="Kono T."/>
            <person name="Mallez S."/>
            <person name="Zhang Y."/>
            <person name="Obille A."/>
            <person name="Becker A."/>
            <person name="Abrahante J.E."/>
            <person name="Garbe J."/>
            <person name="Badalamenti J.P."/>
            <person name="Herman A."/>
            <person name="Mangelson H."/>
            <person name="Liachko I."/>
            <person name="Sullivan S."/>
            <person name="Sone E.D."/>
            <person name="Koren S."/>
            <person name="Silverstein K.A.T."/>
            <person name="Beckman K.B."/>
            <person name="Gohl D.M."/>
        </authorList>
    </citation>
    <scope>NUCLEOTIDE SEQUENCE</scope>
    <source>
        <strain evidence="2">Duluth1</strain>
        <tissue evidence="2">Whole animal</tissue>
    </source>
</reference>
<evidence type="ECO:0000313" key="2">
    <source>
        <dbReference type="EMBL" id="KAH3708798.1"/>
    </source>
</evidence>
<proteinExistence type="predicted"/>
<organism evidence="2 3">
    <name type="scientific">Dreissena polymorpha</name>
    <name type="common">Zebra mussel</name>
    <name type="synonym">Mytilus polymorpha</name>
    <dbReference type="NCBI Taxonomy" id="45954"/>
    <lineage>
        <taxon>Eukaryota</taxon>
        <taxon>Metazoa</taxon>
        <taxon>Spiralia</taxon>
        <taxon>Lophotrochozoa</taxon>
        <taxon>Mollusca</taxon>
        <taxon>Bivalvia</taxon>
        <taxon>Autobranchia</taxon>
        <taxon>Heteroconchia</taxon>
        <taxon>Euheterodonta</taxon>
        <taxon>Imparidentia</taxon>
        <taxon>Neoheterodontei</taxon>
        <taxon>Myida</taxon>
        <taxon>Dreissenoidea</taxon>
        <taxon>Dreissenidae</taxon>
        <taxon>Dreissena</taxon>
    </lineage>
</organism>
<keyword evidence="3" id="KW-1185">Reference proteome</keyword>